<comment type="similarity">
    <text evidence="2">Belongs to the bacterial solute-binding protein 2 family.</text>
</comment>
<evidence type="ECO:0000313" key="6">
    <source>
        <dbReference type="Proteomes" id="UP001149140"/>
    </source>
</evidence>
<name>A0A9X3MUB5_9ACTN</name>
<keyword evidence="6" id="KW-1185">Reference proteome</keyword>
<evidence type="ECO:0000259" key="4">
    <source>
        <dbReference type="Pfam" id="PF13407"/>
    </source>
</evidence>
<accession>A0A9X3MUB5</accession>
<dbReference type="SUPFAM" id="SSF53822">
    <property type="entry name" value="Periplasmic binding protein-like I"/>
    <property type="match status" value="1"/>
</dbReference>
<reference evidence="5" key="1">
    <citation type="submission" date="2022-10" db="EMBL/GenBank/DDBJ databases">
        <title>The WGS of Solirubrobacter ginsenosidimutans DSM 21036.</title>
        <authorList>
            <person name="Jiang Z."/>
        </authorList>
    </citation>
    <scope>NUCLEOTIDE SEQUENCE</scope>
    <source>
        <strain evidence="5">DSM 21036</strain>
    </source>
</reference>
<evidence type="ECO:0000256" key="2">
    <source>
        <dbReference type="ARBA" id="ARBA00007639"/>
    </source>
</evidence>
<dbReference type="EMBL" id="JAPDOD010000003">
    <property type="protein sequence ID" value="MDA0159863.1"/>
    <property type="molecule type" value="Genomic_DNA"/>
</dbReference>
<comment type="subcellular location">
    <subcellularLocation>
        <location evidence="1">Cell envelope</location>
    </subcellularLocation>
</comment>
<evidence type="ECO:0000256" key="3">
    <source>
        <dbReference type="ARBA" id="ARBA00022729"/>
    </source>
</evidence>
<dbReference type="AlphaFoldDB" id="A0A9X3MUB5"/>
<comment type="caution">
    <text evidence="5">The sequence shown here is derived from an EMBL/GenBank/DDBJ whole genome shotgun (WGS) entry which is preliminary data.</text>
</comment>
<dbReference type="RefSeq" id="WP_270038628.1">
    <property type="nucleotide sequence ID" value="NZ_JAPDOD010000003.1"/>
</dbReference>
<dbReference type="InterPro" id="IPR006311">
    <property type="entry name" value="TAT_signal"/>
</dbReference>
<proteinExistence type="inferred from homology"/>
<dbReference type="CDD" id="cd01536">
    <property type="entry name" value="PBP1_ABC_sugar_binding-like"/>
    <property type="match status" value="1"/>
</dbReference>
<dbReference type="PANTHER" id="PTHR46847">
    <property type="entry name" value="D-ALLOSE-BINDING PERIPLASMIC PROTEIN-RELATED"/>
    <property type="match status" value="1"/>
</dbReference>
<dbReference type="PROSITE" id="PS51318">
    <property type="entry name" value="TAT"/>
    <property type="match status" value="1"/>
</dbReference>
<organism evidence="5 6">
    <name type="scientific">Solirubrobacter ginsenosidimutans</name>
    <dbReference type="NCBI Taxonomy" id="490573"/>
    <lineage>
        <taxon>Bacteria</taxon>
        <taxon>Bacillati</taxon>
        <taxon>Actinomycetota</taxon>
        <taxon>Thermoleophilia</taxon>
        <taxon>Solirubrobacterales</taxon>
        <taxon>Solirubrobacteraceae</taxon>
        <taxon>Solirubrobacter</taxon>
    </lineage>
</organism>
<dbReference type="GO" id="GO:0030246">
    <property type="term" value="F:carbohydrate binding"/>
    <property type="evidence" value="ECO:0007669"/>
    <property type="project" value="UniProtKB-ARBA"/>
</dbReference>
<dbReference type="Pfam" id="PF13407">
    <property type="entry name" value="Peripla_BP_4"/>
    <property type="match status" value="1"/>
</dbReference>
<dbReference type="PANTHER" id="PTHR46847:SF1">
    <property type="entry name" value="D-ALLOSE-BINDING PERIPLASMIC PROTEIN-RELATED"/>
    <property type="match status" value="1"/>
</dbReference>
<dbReference type="Proteomes" id="UP001149140">
    <property type="component" value="Unassembled WGS sequence"/>
</dbReference>
<dbReference type="Gene3D" id="3.40.50.2300">
    <property type="match status" value="2"/>
</dbReference>
<gene>
    <name evidence="5" type="ORF">OM076_06285</name>
</gene>
<evidence type="ECO:0000256" key="1">
    <source>
        <dbReference type="ARBA" id="ARBA00004196"/>
    </source>
</evidence>
<evidence type="ECO:0000313" key="5">
    <source>
        <dbReference type="EMBL" id="MDA0159863.1"/>
    </source>
</evidence>
<dbReference type="InterPro" id="IPR028082">
    <property type="entry name" value="Peripla_BP_I"/>
</dbReference>
<dbReference type="GO" id="GO:0030313">
    <property type="term" value="C:cell envelope"/>
    <property type="evidence" value="ECO:0007669"/>
    <property type="project" value="UniProtKB-SubCell"/>
</dbReference>
<feature type="domain" description="Periplasmic binding protein" evidence="4">
    <location>
        <begin position="66"/>
        <end position="327"/>
    </location>
</feature>
<sequence length="381" mass="40662">MSEIGGPRDSSCSLDRRGFLQRLGHGALGIGLAGAMPTVLAACGGEAQPAVEIGADPMAEVLLGTSIRSLSNPYHALWKQGGEDFAASVDAADRIQTLLSEGDSAKQLRDMRALIARAGKGNVIFNVDPNEASDALSIARLCESSRCYFVTSWNKADNLHPWNFKYWVSHMSADDVEMGKQVAEALVQWMDGHGKIGAILGLLGNTSSKGRLRGLKQVLDDHPGVEVVQQDNADWEPAKAQRVAESMLASHPDLKGIWAADDGMALGALEAVKAKGRVDKVGVVGIAGVEQAVRAVLAGDMVGTAGIDAVEQGGRGLAIAWHAKSGELDVASLPREHREFYFGTTLLTKDNAQRFLDTVIAAKGDRDWNDIWVNVTGPIRY</sequence>
<dbReference type="InterPro" id="IPR025997">
    <property type="entry name" value="SBP_2_dom"/>
</dbReference>
<keyword evidence="3" id="KW-0732">Signal</keyword>
<protein>
    <submittedName>
        <fullName evidence="5">Sugar ABC transporter substrate-binding protein</fullName>
    </submittedName>
</protein>